<accession>A0A1X7I6B7</accession>
<dbReference type="Proteomes" id="UP000193309">
    <property type="component" value="Unassembled WGS sequence"/>
</dbReference>
<evidence type="ECO:0000313" key="5">
    <source>
        <dbReference type="Proteomes" id="UP000568696"/>
    </source>
</evidence>
<evidence type="ECO:0000313" key="3">
    <source>
        <dbReference type="EMBL" id="SMG09807.1"/>
    </source>
</evidence>
<dbReference type="InterPro" id="IPR036420">
    <property type="entry name" value="BRCT_dom_sf"/>
</dbReference>
<dbReference type="InterPro" id="IPR012337">
    <property type="entry name" value="RNaseH-like_sf"/>
</dbReference>
<reference evidence="3" key="2">
    <citation type="submission" date="2017-04" db="EMBL/GenBank/DDBJ databases">
        <authorList>
            <person name="Afonso C.L."/>
            <person name="Miller P.J."/>
            <person name="Scott M.A."/>
            <person name="Spackman E."/>
            <person name="Goraichik I."/>
            <person name="Dimitrov K.M."/>
            <person name="Suarez D.L."/>
            <person name="Swayne D.E."/>
        </authorList>
    </citation>
    <scope>NUCLEOTIDE SEQUENCE [LARGE SCALE GENOMIC DNA]</scope>
    <source>
        <strain evidence="3">VDS</strain>
    </source>
</reference>
<protein>
    <submittedName>
        <fullName evidence="2">DNA polymerase III subunit epsilon</fullName>
    </submittedName>
    <submittedName>
        <fullName evidence="3">DNA polymerase-3 subunit epsilon</fullName>
    </submittedName>
</protein>
<dbReference type="EMBL" id="FXAR01000001">
    <property type="protein sequence ID" value="SMG09807.1"/>
    <property type="molecule type" value="Genomic_DNA"/>
</dbReference>
<dbReference type="RefSeq" id="WP_085548595.1">
    <property type="nucleotide sequence ID" value="NZ_FXAR01000001.1"/>
</dbReference>
<dbReference type="AlphaFoldDB" id="A0A1X7I6B7"/>
<sequence length="375" mass="39330">MIPAHGAQLSVTATSIRIDRSALLTALTGQDSVEVPLAQVTGVRCTPPSLLDVGVVTLEGPGTEVAFAPGQAQAAEDFLAAIEAAQRGEAPAAVAGLDFVALAVETDGDTVSRVDVVKLVDGVEVEAATGLDLGALPGFLGDLPVVAHNAQFHMMALRRAYLAAGLEVPVLPYVCSLVLARGAGVEAEFFADARTAAGLVVDLARKKNHRGSLAEFQHASGYTLGTLSAEHAYPVLRDRSGARSIMQQRTEEPPKKAPRRAPWQSVATPDVIPDANPDADPTGPLFGQHVTLTGDFEPFDKGRLWSAIADLGADVGKNVTKKTTILVAGTWATKTSKEKRAEELIAKGQDIQIWTGDQLIAVLGLDAADDEQPPF</sequence>
<reference evidence="4" key="1">
    <citation type="submission" date="2017-04" db="EMBL/GenBank/DDBJ databases">
        <authorList>
            <person name="Varghese N."/>
            <person name="Submissions S."/>
        </authorList>
    </citation>
    <scope>NUCLEOTIDE SEQUENCE [LARGE SCALE GENOMIC DNA]</scope>
    <source>
        <strain evidence="4">VDS</strain>
    </source>
</reference>
<proteinExistence type="predicted"/>
<dbReference type="CDD" id="cd17748">
    <property type="entry name" value="BRCT_DNA_ligase_like"/>
    <property type="match status" value="1"/>
</dbReference>
<name>A0A1X7I6B7_9CORY</name>
<dbReference type="STRING" id="1610489.SAMN06295981_0447"/>
<feature type="region of interest" description="Disordered" evidence="1">
    <location>
        <begin position="243"/>
        <end position="262"/>
    </location>
</feature>
<gene>
    <name evidence="2" type="ORF">GX356_05630</name>
    <name evidence="3" type="ORF">SAMN06295981_0447</name>
</gene>
<evidence type="ECO:0000313" key="4">
    <source>
        <dbReference type="Proteomes" id="UP000193309"/>
    </source>
</evidence>
<reference evidence="2 5" key="3">
    <citation type="journal article" date="2020" name="Biotechnol. Biofuels">
        <title>New insights from the biogas microbiome by comprehensive genome-resolved metagenomics of nearly 1600 species originating from multiple anaerobic digesters.</title>
        <authorList>
            <person name="Campanaro S."/>
            <person name="Treu L."/>
            <person name="Rodriguez-R L.M."/>
            <person name="Kovalovszki A."/>
            <person name="Ziels R.M."/>
            <person name="Maus I."/>
            <person name="Zhu X."/>
            <person name="Kougias P.G."/>
            <person name="Basile A."/>
            <person name="Luo G."/>
            <person name="Schluter A."/>
            <person name="Konstantinidis K.T."/>
            <person name="Angelidaki I."/>
        </authorList>
    </citation>
    <scope>NUCLEOTIDE SEQUENCE [LARGE SCALE GENOMIC DNA]</scope>
    <source>
        <strain evidence="2">AS23ysBPME_344</strain>
    </source>
</reference>
<evidence type="ECO:0000256" key="1">
    <source>
        <dbReference type="SAM" id="MobiDB-lite"/>
    </source>
</evidence>
<dbReference type="Gene3D" id="3.40.50.10190">
    <property type="entry name" value="BRCT domain"/>
    <property type="match status" value="1"/>
</dbReference>
<organism evidence="3 4">
    <name type="scientific">Corynebacterium pollutisoli</name>
    <dbReference type="NCBI Taxonomy" id="1610489"/>
    <lineage>
        <taxon>Bacteria</taxon>
        <taxon>Bacillati</taxon>
        <taxon>Actinomycetota</taxon>
        <taxon>Actinomycetes</taxon>
        <taxon>Mycobacteriales</taxon>
        <taxon>Corynebacteriaceae</taxon>
        <taxon>Corynebacterium</taxon>
    </lineage>
</organism>
<dbReference type="OrthoDB" id="9803913at2"/>
<dbReference type="SUPFAM" id="SSF53098">
    <property type="entry name" value="Ribonuclease H-like"/>
    <property type="match status" value="1"/>
</dbReference>
<dbReference type="SUPFAM" id="SSF52113">
    <property type="entry name" value="BRCT domain"/>
    <property type="match status" value="1"/>
</dbReference>
<dbReference type="Proteomes" id="UP000568696">
    <property type="component" value="Unassembled WGS sequence"/>
</dbReference>
<evidence type="ECO:0000313" key="2">
    <source>
        <dbReference type="EMBL" id="NLP39185.1"/>
    </source>
</evidence>
<dbReference type="EMBL" id="JAAYSN010000145">
    <property type="protein sequence ID" value="NLP39185.1"/>
    <property type="molecule type" value="Genomic_DNA"/>
</dbReference>
<keyword evidence="4" id="KW-1185">Reference proteome</keyword>